<feature type="transmembrane region" description="Helical" evidence="11">
    <location>
        <begin position="44"/>
        <end position="63"/>
    </location>
</feature>
<dbReference type="STRING" id="1448320.A0A319DY91"/>
<keyword evidence="6" id="KW-0297">G-protein coupled receptor</keyword>
<keyword evidence="9" id="KW-0807">Transducer</keyword>
<dbReference type="GO" id="GO:0004932">
    <property type="term" value="F:mating-type factor pheromone receptor activity"/>
    <property type="evidence" value="ECO:0007669"/>
    <property type="project" value="InterPro"/>
</dbReference>
<feature type="transmembrane region" description="Helical" evidence="11">
    <location>
        <begin position="279"/>
        <end position="299"/>
    </location>
</feature>
<evidence type="ECO:0000313" key="13">
    <source>
        <dbReference type="Proteomes" id="UP000247810"/>
    </source>
</evidence>
<dbReference type="OrthoDB" id="2874149at2759"/>
<feature type="compositionally biased region" description="Polar residues" evidence="10">
    <location>
        <begin position="418"/>
        <end position="434"/>
    </location>
</feature>
<dbReference type="GO" id="GO:0000750">
    <property type="term" value="P:pheromone-dependent signal transduction involved in conjugation with cellular fusion"/>
    <property type="evidence" value="ECO:0007669"/>
    <property type="project" value="TreeGrafter"/>
</dbReference>
<feature type="transmembrane region" description="Helical" evidence="11">
    <location>
        <begin position="83"/>
        <end position="106"/>
    </location>
</feature>
<keyword evidence="7 11" id="KW-0472">Membrane</keyword>
<feature type="transmembrane region" description="Helical" evidence="11">
    <location>
        <begin position="220"/>
        <end position="240"/>
    </location>
</feature>
<comment type="similarity">
    <text evidence="2">Belongs to the G-protein coupled receptor 4 family.</text>
</comment>
<dbReference type="PANTHER" id="PTHR28097:SF1">
    <property type="entry name" value="PHEROMONE A FACTOR RECEPTOR"/>
    <property type="match status" value="1"/>
</dbReference>
<dbReference type="Proteomes" id="UP000247810">
    <property type="component" value="Unassembled WGS sequence"/>
</dbReference>
<gene>
    <name evidence="12" type="ORF">BO71DRAFT_450922</name>
</gene>
<evidence type="ECO:0000256" key="11">
    <source>
        <dbReference type="SAM" id="Phobius"/>
    </source>
</evidence>
<proteinExistence type="inferred from homology"/>
<dbReference type="Pfam" id="PF02076">
    <property type="entry name" value="STE3"/>
    <property type="match status" value="1"/>
</dbReference>
<dbReference type="CDD" id="cd14966">
    <property type="entry name" value="7tmD_STE3"/>
    <property type="match status" value="1"/>
</dbReference>
<feature type="region of interest" description="Disordered" evidence="10">
    <location>
        <begin position="418"/>
        <end position="438"/>
    </location>
</feature>
<sequence>MASTATPLYPLAIVLPVLSFVSILLSIVPLALHWKNRNFPASSLICWYLILNLFNIINALLWPTDDVESWWDGNGLCDVEGKIMIASYIAIPGALVCIFRNLAIVLDTRRAALVPTKSQRLWSRGMVLLFCIIAPGIAMITQYIYQGRRYFLFAIAGCMNGYDESWLTLVLAQIWPLIICFIAGYYCVLVLHRLGKYRSQFGDILQAANSNLTKSRFMRLFLLAFTMLLAIIPVQTYVVATNIAHTLPWHPYSWSVVHPPNWNQIYKVPMEGNVFYDRWIPVSSGFMFFIFFGSGRDSFKMYRATLRFLGFGRFFTSLSSSTATDSTATGSTSSRAKLLFHKKWSSTTRTHVNDSVVSTSSARDYHDLEKGTASRAKPSTWTPWYRRPWLSLNRPSSSSQERMVCLQNLPEATNTVSTNAWAGTTQSRGSSDLGNTPIAEDHIRVKQVISQESELNV</sequence>
<accession>A0A319DY91</accession>
<evidence type="ECO:0000256" key="9">
    <source>
        <dbReference type="ARBA" id="ARBA00023224"/>
    </source>
</evidence>
<dbReference type="EMBL" id="KZ825898">
    <property type="protein sequence ID" value="PYH93188.1"/>
    <property type="molecule type" value="Genomic_DNA"/>
</dbReference>
<keyword evidence="13" id="KW-1185">Reference proteome</keyword>
<evidence type="ECO:0000256" key="8">
    <source>
        <dbReference type="ARBA" id="ARBA00023170"/>
    </source>
</evidence>
<evidence type="ECO:0000256" key="10">
    <source>
        <dbReference type="SAM" id="MobiDB-lite"/>
    </source>
</evidence>
<dbReference type="PANTHER" id="PTHR28097">
    <property type="entry name" value="PHEROMONE A FACTOR RECEPTOR"/>
    <property type="match status" value="1"/>
</dbReference>
<keyword evidence="5 11" id="KW-1133">Transmembrane helix</keyword>
<evidence type="ECO:0000256" key="4">
    <source>
        <dbReference type="ARBA" id="ARBA00022692"/>
    </source>
</evidence>
<protein>
    <submittedName>
        <fullName evidence="12">A-pheromone receptor PreA</fullName>
    </submittedName>
</protein>
<keyword evidence="3" id="KW-0589">Pheromone response</keyword>
<dbReference type="InterPro" id="IPR001499">
    <property type="entry name" value="GPCR_STE3"/>
</dbReference>
<evidence type="ECO:0000256" key="3">
    <source>
        <dbReference type="ARBA" id="ARBA00022507"/>
    </source>
</evidence>
<dbReference type="VEuPathDB" id="FungiDB:BO71DRAFT_450922"/>
<feature type="transmembrane region" description="Helical" evidence="11">
    <location>
        <begin position="127"/>
        <end position="145"/>
    </location>
</feature>
<name>A0A319DY91_9EURO</name>
<reference evidence="12 13" key="1">
    <citation type="submission" date="2018-02" db="EMBL/GenBank/DDBJ databases">
        <title>The genomes of Aspergillus section Nigri reveals drivers in fungal speciation.</title>
        <authorList>
            <consortium name="DOE Joint Genome Institute"/>
            <person name="Vesth T.C."/>
            <person name="Nybo J."/>
            <person name="Theobald S."/>
            <person name="Brandl J."/>
            <person name="Frisvad J.C."/>
            <person name="Nielsen K.F."/>
            <person name="Lyhne E.K."/>
            <person name="Kogle M.E."/>
            <person name="Kuo A."/>
            <person name="Riley R."/>
            <person name="Clum A."/>
            <person name="Nolan M."/>
            <person name="Lipzen A."/>
            <person name="Salamov A."/>
            <person name="Henrissat B."/>
            <person name="Wiebenga A."/>
            <person name="De vries R.P."/>
            <person name="Grigoriev I.V."/>
            <person name="Mortensen U.H."/>
            <person name="Andersen M.R."/>
            <person name="Baker S.E."/>
        </authorList>
    </citation>
    <scope>NUCLEOTIDE SEQUENCE [LARGE SCALE GENOMIC DNA]</scope>
    <source>
        <strain evidence="12 13">CBS 707.79</strain>
    </source>
</reference>
<dbReference type="PRINTS" id="PR00899">
    <property type="entry name" value="GPCRSTE3"/>
</dbReference>
<dbReference type="GO" id="GO:0005886">
    <property type="term" value="C:plasma membrane"/>
    <property type="evidence" value="ECO:0007669"/>
    <property type="project" value="TreeGrafter"/>
</dbReference>
<dbReference type="AlphaFoldDB" id="A0A319DY91"/>
<organism evidence="12 13">
    <name type="scientific">Aspergillus ellipticus CBS 707.79</name>
    <dbReference type="NCBI Taxonomy" id="1448320"/>
    <lineage>
        <taxon>Eukaryota</taxon>
        <taxon>Fungi</taxon>
        <taxon>Dikarya</taxon>
        <taxon>Ascomycota</taxon>
        <taxon>Pezizomycotina</taxon>
        <taxon>Eurotiomycetes</taxon>
        <taxon>Eurotiomycetidae</taxon>
        <taxon>Eurotiales</taxon>
        <taxon>Aspergillaceae</taxon>
        <taxon>Aspergillus</taxon>
        <taxon>Aspergillus subgen. Circumdati</taxon>
    </lineage>
</organism>
<keyword evidence="4 11" id="KW-0812">Transmembrane</keyword>
<evidence type="ECO:0000256" key="6">
    <source>
        <dbReference type="ARBA" id="ARBA00023040"/>
    </source>
</evidence>
<feature type="transmembrane region" description="Helical" evidence="11">
    <location>
        <begin position="165"/>
        <end position="191"/>
    </location>
</feature>
<comment type="subcellular location">
    <subcellularLocation>
        <location evidence="1">Membrane</location>
        <topology evidence="1">Multi-pass membrane protein</topology>
    </subcellularLocation>
</comment>
<evidence type="ECO:0000256" key="7">
    <source>
        <dbReference type="ARBA" id="ARBA00023136"/>
    </source>
</evidence>
<evidence type="ECO:0000256" key="2">
    <source>
        <dbReference type="ARBA" id="ARBA00011085"/>
    </source>
</evidence>
<feature type="transmembrane region" description="Helical" evidence="11">
    <location>
        <begin position="12"/>
        <end position="32"/>
    </location>
</feature>
<evidence type="ECO:0000256" key="1">
    <source>
        <dbReference type="ARBA" id="ARBA00004141"/>
    </source>
</evidence>
<evidence type="ECO:0000313" key="12">
    <source>
        <dbReference type="EMBL" id="PYH93188.1"/>
    </source>
</evidence>
<keyword evidence="8 12" id="KW-0675">Receptor</keyword>
<evidence type="ECO:0000256" key="5">
    <source>
        <dbReference type="ARBA" id="ARBA00022989"/>
    </source>
</evidence>